<protein>
    <submittedName>
        <fullName evidence="1">Unannotated protein</fullName>
    </submittedName>
</protein>
<dbReference type="EMBL" id="CAEZVX010000039">
    <property type="protein sequence ID" value="CAB4639569.1"/>
    <property type="molecule type" value="Genomic_DNA"/>
</dbReference>
<dbReference type="AlphaFoldDB" id="A0A6J6JV42"/>
<reference evidence="1" key="1">
    <citation type="submission" date="2020-05" db="EMBL/GenBank/DDBJ databases">
        <authorList>
            <person name="Chiriac C."/>
            <person name="Salcher M."/>
            <person name="Ghai R."/>
            <person name="Kavagutti S V."/>
        </authorList>
    </citation>
    <scope>NUCLEOTIDE SEQUENCE</scope>
</reference>
<evidence type="ECO:0000313" key="1">
    <source>
        <dbReference type="EMBL" id="CAB4639569.1"/>
    </source>
</evidence>
<proteinExistence type="predicted"/>
<sequence>MFRKVLAASTAAILVSLTLSVPASTAATKVSNGVPCTKAGTTTKVSGFTYRCAKNALVKNSKLTWLSVECLDSIKSYQGAVKAQSTLNSSTDQIKLLTTQYESISAILAATTTALDNAKAAITKTQATMNATTDSTLKGKLAVEVRELADAIIKLTNSRLKLNNQVRDLDKERKLLTTAPQQLKNAASDAKSSANLLCTKGL</sequence>
<accession>A0A6J6JV42</accession>
<organism evidence="1">
    <name type="scientific">freshwater metagenome</name>
    <dbReference type="NCBI Taxonomy" id="449393"/>
    <lineage>
        <taxon>unclassified sequences</taxon>
        <taxon>metagenomes</taxon>
        <taxon>ecological metagenomes</taxon>
    </lineage>
</organism>
<gene>
    <name evidence="1" type="ORF">UFOPK2155_00425</name>
</gene>
<name>A0A6J6JV42_9ZZZZ</name>